<proteinExistence type="predicted"/>
<feature type="compositionally biased region" description="Basic and acidic residues" evidence="1">
    <location>
        <begin position="395"/>
        <end position="411"/>
    </location>
</feature>
<gene>
    <name evidence="3" type="primary">LOC117360842</name>
</gene>
<reference evidence="3" key="1">
    <citation type="submission" date="2025-08" db="UniProtKB">
        <authorList>
            <consortium name="RefSeq"/>
        </authorList>
    </citation>
    <scope>IDENTIFICATION</scope>
</reference>
<sequence>MERGKSLWLREYRGSNDRTFQDMYMSLVQKKKDLFESETQAREQQLCANEEIKSSLTIHRRTIVTREATKQKQMFNLENTSCEEINGSHRTMFGASQVRNAMFPGCRVYTSRQINKINIEAVFKETNTQIQNALLSGSNTIKSEQLVANAQCTLSNLVNKNSSIPVIDLISSDDSEEYVLVSSGETLERKEFCKACHKLYNKMADVKSSTIQNVIDPNNWPCSFWIMKYPSSSKKSGQRCSRYCVGGARSMENILKQLKLKSKVSCSTKSTANRGKCSRPHIFLQRNLQICKKTRKALSVMKTKKQRKLKQSHECQTKANRDEKKSKTKHENLYVFKVASTFAQSSEESSNEESETLMGLVKRKRLSKPGTTRKKLFSTKSTGKSKATAEVAPSKNEHSRGSPDLTIEKSSKIKHNNSVMSEVASSSASPFSMTVEELDDADSFAWVQRGSFRDMLDMLNSGHSLSAIVRE</sequence>
<accession>A0A6P8QSH9</accession>
<dbReference type="GeneID" id="117360842"/>
<organism evidence="2 3">
    <name type="scientific">Geotrypetes seraphini</name>
    <name type="common">Gaboon caecilian</name>
    <name type="synonym">Caecilia seraphini</name>
    <dbReference type="NCBI Taxonomy" id="260995"/>
    <lineage>
        <taxon>Eukaryota</taxon>
        <taxon>Metazoa</taxon>
        <taxon>Chordata</taxon>
        <taxon>Craniata</taxon>
        <taxon>Vertebrata</taxon>
        <taxon>Euteleostomi</taxon>
        <taxon>Amphibia</taxon>
        <taxon>Gymnophiona</taxon>
        <taxon>Geotrypetes</taxon>
    </lineage>
</organism>
<evidence type="ECO:0000313" key="2">
    <source>
        <dbReference type="Proteomes" id="UP000515159"/>
    </source>
</evidence>
<feature type="compositionally biased region" description="Basic and acidic residues" evidence="1">
    <location>
        <begin position="311"/>
        <end position="328"/>
    </location>
</feature>
<protein>
    <submittedName>
        <fullName evidence="3">Uncharacterized protein LOC117360842 isoform X1</fullName>
    </submittedName>
</protein>
<name>A0A6P8QSH9_GEOSA</name>
<feature type="region of interest" description="Disordered" evidence="1">
    <location>
        <begin position="345"/>
        <end position="414"/>
    </location>
</feature>
<dbReference type="KEGG" id="gsh:117360842"/>
<dbReference type="OrthoDB" id="8866850at2759"/>
<dbReference type="Proteomes" id="UP000515159">
    <property type="component" value="Chromosome 5"/>
</dbReference>
<feature type="region of interest" description="Disordered" evidence="1">
    <location>
        <begin position="302"/>
        <end position="328"/>
    </location>
</feature>
<evidence type="ECO:0000256" key="1">
    <source>
        <dbReference type="SAM" id="MobiDB-lite"/>
    </source>
</evidence>
<keyword evidence="2" id="KW-1185">Reference proteome</keyword>
<evidence type="ECO:0000313" key="3">
    <source>
        <dbReference type="RefSeq" id="XP_033801217.1"/>
    </source>
</evidence>
<feature type="compositionally biased region" description="Basic residues" evidence="1">
    <location>
        <begin position="361"/>
        <end position="377"/>
    </location>
</feature>
<dbReference type="AlphaFoldDB" id="A0A6P8QSH9"/>
<dbReference type="InParanoid" id="A0A6P8QSH9"/>
<dbReference type="RefSeq" id="XP_033801217.1">
    <property type="nucleotide sequence ID" value="XM_033945326.1"/>
</dbReference>